<dbReference type="SUPFAM" id="SSF53474">
    <property type="entry name" value="alpha/beta-Hydrolases"/>
    <property type="match status" value="1"/>
</dbReference>
<dbReference type="Gene3D" id="3.40.50.1820">
    <property type="entry name" value="alpha/beta hydrolase"/>
    <property type="match status" value="1"/>
</dbReference>
<dbReference type="InterPro" id="IPR012908">
    <property type="entry name" value="PGAP1-ab_dom-like"/>
</dbReference>
<protein>
    <submittedName>
        <fullName evidence="2">Permease</fullName>
    </submittedName>
</protein>
<dbReference type="Proteomes" id="UP001500822">
    <property type="component" value="Unassembled WGS sequence"/>
</dbReference>
<evidence type="ECO:0000313" key="3">
    <source>
        <dbReference type="Proteomes" id="UP001500822"/>
    </source>
</evidence>
<sequence>MIDAADQRRAEVRALTELGLTEAAQAAAGVHRTHRAISDRVFAVARRGVGPTATHIQRVHDPITDGIYRTIDATVTTAARLGGRWADLPLSTPPSTSTRGAGIIGVVHGLIGDELDAKQSTLAANNLSVRVAGRPVTPDAAGLAHAFPRPTRRIAVYLHGLVETEHAWRLGQRTSAPYELHLTNRGVTNVFVRYNTGRRISTNGHDLAELLDDLVRFWPVDVDGLTLIGHSMGGLVARSAAHHGRQAGHLWPDKVRTAISLGTPHLGAPLEQLAHHASAALTTQPETDALGRLLRRRSAGIRDLRAGSLLDDDWLDRDPDSLAAAVAADVPLLPGADHYFVWATLARNPRNLLSRSLGDGLVLHHSAGGRNRTRNLGFDPAHGFHRAGAHHMTLLNDPEVARQLVSWIAPD</sequence>
<evidence type="ECO:0000313" key="2">
    <source>
        <dbReference type="EMBL" id="GAA4740210.1"/>
    </source>
</evidence>
<accession>A0ABP8YW27</accession>
<name>A0ABP8YW27_9ACTN</name>
<evidence type="ECO:0000259" key="1">
    <source>
        <dbReference type="Pfam" id="PF07819"/>
    </source>
</evidence>
<dbReference type="EMBL" id="BAABIE010000002">
    <property type="protein sequence ID" value="GAA4740210.1"/>
    <property type="molecule type" value="Genomic_DNA"/>
</dbReference>
<feature type="domain" description="GPI inositol-deacylase PGAP1-like alpha/beta" evidence="1">
    <location>
        <begin position="224"/>
        <end position="272"/>
    </location>
</feature>
<dbReference type="InterPro" id="IPR029058">
    <property type="entry name" value="AB_hydrolase_fold"/>
</dbReference>
<dbReference type="Pfam" id="PF07819">
    <property type="entry name" value="PGAP1"/>
    <property type="match status" value="1"/>
</dbReference>
<comment type="caution">
    <text evidence="2">The sequence shown here is derived from an EMBL/GenBank/DDBJ whole genome shotgun (WGS) entry which is preliminary data.</text>
</comment>
<dbReference type="RefSeq" id="WP_345312325.1">
    <property type="nucleotide sequence ID" value="NZ_BAABIE010000002.1"/>
</dbReference>
<reference evidence="3" key="1">
    <citation type="journal article" date="2019" name="Int. J. Syst. Evol. Microbiol.">
        <title>The Global Catalogue of Microorganisms (GCM) 10K type strain sequencing project: providing services to taxonomists for standard genome sequencing and annotation.</title>
        <authorList>
            <consortium name="The Broad Institute Genomics Platform"/>
            <consortium name="The Broad Institute Genome Sequencing Center for Infectious Disease"/>
            <person name="Wu L."/>
            <person name="Ma J."/>
        </authorList>
    </citation>
    <scope>NUCLEOTIDE SEQUENCE [LARGE SCALE GENOMIC DNA]</scope>
    <source>
        <strain evidence="3">JCM 18077</strain>
    </source>
</reference>
<proteinExistence type="predicted"/>
<organism evidence="2 3">
    <name type="scientific">Gordonia alkaliphila</name>
    <dbReference type="NCBI Taxonomy" id="1053547"/>
    <lineage>
        <taxon>Bacteria</taxon>
        <taxon>Bacillati</taxon>
        <taxon>Actinomycetota</taxon>
        <taxon>Actinomycetes</taxon>
        <taxon>Mycobacteriales</taxon>
        <taxon>Gordoniaceae</taxon>
        <taxon>Gordonia</taxon>
    </lineage>
</organism>
<gene>
    <name evidence="2" type="ORF">GCM10023217_05220</name>
</gene>
<keyword evidence="3" id="KW-1185">Reference proteome</keyword>